<dbReference type="AlphaFoldDB" id="A0A5B7I3M4"/>
<feature type="compositionally biased region" description="Polar residues" evidence="1">
    <location>
        <begin position="39"/>
        <end position="54"/>
    </location>
</feature>
<accession>A0A5B7I3M4</accession>
<reference evidence="2 3" key="1">
    <citation type="submission" date="2019-05" db="EMBL/GenBank/DDBJ databases">
        <title>Another draft genome of Portunus trituberculatus and its Hox gene families provides insights of decapod evolution.</title>
        <authorList>
            <person name="Jeong J.-H."/>
            <person name="Song I."/>
            <person name="Kim S."/>
            <person name="Choi T."/>
            <person name="Kim D."/>
            <person name="Ryu S."/>
            <person name="Kim W."/>
        </authorList>
    </citation>
    <scope>NUCLEOTIDE SEQUENCE [LARGE SCALE GENOMIC DNA]</scope>
    <source>
        <tissue evidence="2">Muscle</tissue>
    </source>
</reference>
<evidence type="ECO:0000313" key="3">
    <source>
        <dbReference type="Proteomes" id="UP000324222"/>
    </source>
</evidence>
<evidence type="ECO:0000256" key="1">
    <source>
        <dbReference type="SAM" id="MobiDB-lite"/>
    </source>
</evidence>
<gene>
    <name evidence="2" type="ORF">E2C01_071308</name>
</gene>
<proteinExistence type="predicted"/>
<organism evidence="2 3">
    <name type="scientific">Portunus trituberculatus</name>
    <name type="common">Swimming crab</name>
    <name type="synonym">Neptunus trituberculatus</name>
    <dbReference type="NCBI Taxonomy" id="210409"/>
    <lineage>
        <taxon>Eukaryota</taxon>
        <taxon>Metazoa</taxon>
        <taxon>Ecdysozoa</taxon>
        <taxon>Arthropoda</taxon>
        <taxon>Crustacea</taxon>
        <taxon>Multicrustacea</taxon>
        <taxon>Malacostraca</taxon>
        <taxon>Eumalacostraca</taxon>
        <taxon>Eucarida</taxon>
        <taxon>Decapoda</taxon>
        <taxon>Pleocyemata</taxon>
        <taxon>Brachyura</taxon>
        <taxon>Eubrachyura</taxon>
        <taxon>Portunoidea</taxon>
        <taxon>Portunidae</taxon>
        <taxon>Portuninae</taxon>
        <taxon>Portunus</taxon>
    </lineage>
</organism>
<protein>
    <submittedName>
        <fullName evidence="2">Uncharacterized protein</fullName>
    </submittedName>
</protein>
<dbReference type="Proteomes" id="UP000324222">
    <property type="component" value="Unassembled WGS sequence"/>
</dbReference>
<feature type="region of interest" description="Disordered" evidence="1">
    <location>
        <begin position="1"/>
        <end position="54"/>
    </location>
</feature>
<dbReference type="EMBL" id="VSRR010044429">
    <property type="protein sequence ID" value="MPC76873.1"/>
    <property type="molecule type" value="Genomic_DNA"/>
</dbReference>
<name>A0A5B7I3M4_PORTR</name>
<sequence>MASDRGGGTAKRNGLARTGTVTRRCVSTACERRSKASDGNRSTQKHAASSAFTFHNTISLGNEVSSAAI</sequence>
<keyword evidence="3" id="KW-1185">Reference proteome</keyword>
<comment type="caution">
    <text evidence="2">The sequence shown here is derived from an EMBL/GenBank/DDBJ whole genome shotgun (WGS) entry which is preliminary data.</text>
</comment>
<evidence type="ECO:0000313" key="2">
    <source>
        <dbReference type="EMBL" id="MPC76873.1"/>
    </source>
</evidence>